<evidence type="ECO:0000256" key="5">
    <source>
        <dbReference type="ARBA" id="ARBA00022842"/>
    </source>
</evidence>
<dbReference type="NCBIfam" id="TIGR00042">
    <property type="entry name" value="RdgB/HAM1 family non-canonical purine NTP pyrophosphatase"/>
    <property type="match status" value="1"/>
</dbReference>
<dbReference type="NCBIfam" id="NF011397">
    <property type="entry name" value="PRK14822.1"/>
    <property type="match status" value="1"/>
</dbReference>
<keyword evidence="5 7" id="KW-0460">Magnesium</keyword>
<dbReference type="SUPFAM" id="SSF52972">
    <property type="entry name" value="ITPase-like"/>
    <property type="match status" value="1"/>
</dbReference>
<organism evidence="9 10">
    <name type="scientific">Evansella vedderi</name>
    <dbReference type="NCBI Taxonomy" id="38282"/>
    <lineage>
        <taxon>Bacteria</taxon>
        <taxon>Bacillati</taxon>
        <taxon>Bacillota</taxon>
        <taxon>Bacilli</taxon>
        <taxon>Bacillales</taxon>
        <taxon>Bacillaceae</taxon>
        <taxon>Evansella</taxon>
    </lineage>
</organism>
<keyword evidence="2 7" id="KW-0479">Metal-binding</keyword>
<dbReference type="EMBL" id="JAUSUG010000017">
    <property type="protein sequence ID" value="MDQ0256472.1"/>
    <property type="molecule type" value="Genomic_DNA"/>
</dbReference>
<comment type="similarity">
    <text evidence="1 7 8">Belongs to the HAM1 NTPase family.</text>
</comment>
<comment type="cofactor">
    <cofactor evidence="7">
        <name>Mg(2+)</name>
        <dbReference type="ChEBI" id="CHEBI:18420"/>
    </cofactor>
    <text evidence="7">Binds 1 Mg(2+) ion per subunit.</text>
</comment>
<dbReference type="Proteomes" id="UP001230005">
    <property type="component" value="Unassembled WGS sequence"/>
</dbReference>
<feature type="binding site" evidence="7">
    <location>
        <position position="73"/>
    </location>
    <ligand>
        <name>substrate</name>
    </ligand>
</feature>
<keyword evidence="10" id="KW-1185">Reference proteome</keyword>
<keyword evidence="4 7" id="KW-0378">Hydrolase</keyword>
<comment type="caution">
    <text evidence="9">The sequence shown here is derived from an EMBL/GenBank/DDBJ whole genome shotgun (WGS) entry which is preliminary data.</text>
</comment>
<name>A0ABT9ZZ05_9BACI</name>
<dbReference type="Gene3D" id="3.90.950.10">
    <property type="match status" value="1"/>
</dbReference>
<dbReference type="PANTHER" id="PTHR11067">
    <property type="entry name" value="INOSINE TRIPHOSPHATE PYROPHOSPHATASE/HAM1 PROTEIN"/>
    <property type="match status" value="1"/>
</dbReference>
<comment type="subunit">
    <text evidence="7">Homodimer.</text>
</comment>
<dbReference type="EC" id="3.6.1.66" evidence="7"/>
<feature type="binding site" evidence="7">
    <location>
        <position position="72"/>
    </location>
    <ligand>
        <name>Mg(2+)</name>
        <dbReference type="ChEBI" id="CHEBI:18420"/>
    </ligand>
</feature>
<keyword evidence="6 7" id="KW-0546">Nucleotide metabolism</keyword>
<comment type="caution">
    <text evidence="7">Lacks conserved residue(s) required for the propagation of feature annotation.</text>
</comment>
<gene>
    <name evidence="9" type="ORF">J2S74_003892</name>
</gene>
<dbReference type="InterPro" id="IPR002637">
    <property type="entry name" value="RdgB/HAM1"/>
</dbReference>
<dbReference type="CDD" id="cd00515">
    <property type="entry name" value="HAM1"/>
    <property type="match status" value="1"/>
</dbReference>
<dbReference type="InterPro" id="IPR029001">
    <property type="entry name" value="ITPase-like_fam"/>
</dbReference>
<evidence type="ECO:0000256" key="8">
    <source>
        <dbReference type="RuleBase" id="RU003781"/>
    </source>
</evidence>
<feature type="binding site" evidence="7">
    <location>
        <begin position="155"/>
        <end position="158"/>
    </location>
    <ligand>
        <name>substrate</name>
    </ligand>
</feature>
<protein>
    <recommendedName>
        <fullName evidence="7">dITP/XTP pyrophosphatase</fullName>
        <ecNumber evidence="7">3.6.1.66</ecNumber>
    </recommendedName>
    <alternativeName>
        <fullName evidence="7">Non-canonical purine NTP pyrophosphatase</fullName>
    </alternativeName>
    <alternativeName>
        <fullName evidence="7">Non-standard purine NTP pyrophosphatase</fullName>
    </alternativeName>
    <alternativeName>
        <fullName evidence="7">Nucleoside-triphosphate diphosphatase</fullName>
    </alternativeName>
    <alternativeName>
        <fullName evidence="7">Nucleoside-triphosphate pyrophosphatase</fullName>
        <shortName evidence="7">NTPase</shortName>
    </alternativeName>
</protein>
<accession>A0ABT9ZZ05</accession>
<comment type="catalytic activity">
    <reaction evidence="7">
        <text>XTP + H2O = XMP + diphosphate + H(+)</text>
        <dbReference type="Rhea" id="RHEA:28610"/>
        <dbReference type="ChEBI" id="CHEBI:15377"/>
        <dbReference type="ChEBI" id="CHEBI:15378"/>
        <dbReference type="ChEBI" id="CHEBI:33019"/>
        <dbReference type="ChEBI" id="CHEBI:57464"/>
        <dbReference type="ChEBI" id="CHEBI:61314"/>
        <dbReference type="EC" id="3.6.1.66"/>
    </reaction>
</comment>
<feature type="active site" description="Proton acceptor" evidence="7">
    <location>
        <position position="72"/>
    </location>
</feature>
<dbReference type="Pfam" id="PF01725">
    <property type="entry name" value="Ham1p_like"/>
    <property type="match status" value="1"/>
</dbReference>
<proteinExistence type="inferred from homology"/>
<keyword evidence="3 7" id="KW-0547">Nucleotide-binding</keyword>
<dbReference type="GO" id="GO:0036220">
    <property type="term" value="F:ITP diphosphatase activity"/>
    <property type="evidence" value="ECO:0007669"/>
    <property type="project" value="UniProtKB-EC"/>
</dbReference>
<dbReference type="InterPro" id="IPR020922">
    <property type="entry name" value="dITP/XTP_pyrophosphatase"/>
</dbReference>
<dbReference type="PANTHER" id="PTHR11067:SF9">
    <property type="entry name" value="INOSINE TRIPHOSPHATE PYROPHOSPHATASE"/>
    <property type="match status" value="1"/>
</dbReference>
<evidence type="ECO:0000256" key="3">
    <source>
        <dbReference type="ARBA" id="ARBA00022741"/>
    </source>
</evidence>
<evidence type="ECO:0000313" key="10">
    <source>
        <dbReference type="Proteomes" id="UP001230005"/>
    </source>
</evidence>
<reference evidence="9 10" key="1">
    <citation type="submission" date="2023-07" db="EMBL/GenBank/DDBJ databases">
        <title>Genomic Encyclopedia of Type Strains, Phase IV (KMG-IV): sequencing the most valuable type-strain genomes for metagenomic binning, comparative biology and taxonomic classification.</title>
        <authorList>
            <person name="Goeker M."/>
        </authorList>
    </citation>
    <scope>NUCLEOTIDE SEQUENCE [LARGE SCALE GENOMIC DNA]</scope>
    <source>
        <strain evidence="9 10">DSM 9768</strain>
    </source>
</reference>
<comment type="function">
    <text evidence="7">Pyrophosphatase that catalyzes the hydrolysis of nucleoside triphosphates to their monophosphate derivatives, with a high preference for the non-canonical purine nucleotides XTP (xanthosine triphosphate), dITP (deoxyinosine triphosphate) and ITP. Seems to function as a house-cleaning enzyme that removes non-canonical purine nucleotides from the nucleotide pool, thus preventing their incorporation into DNA/RNA and avoiding chromosomal lesions.</text>
</comment>
<evidence type="ECO:0000256" key="2">
    <source>
        <dbReference type="ARBA" id="ARBA00022723"/>
    </source>
</evidence>
<feature type="binding site" evidence="7">
    <location>
        <begin position="183"/>
        <end position="184"/>
    </location>
    <ligand>
        <name>substrate</name>
    </ligand>
</feature>
<comment type="catalytic activity">
    <reaction evidence="7">
        <text>ITP + H2O = IMP + diphosphate + H(+)</text>
        <dbReference type="Rhea" id="RHEA:29399"/>
        <dbReference type="ChEBI" id="CHEBI:15377"/>
        <dbReference type="ChEBI" id="CHEBI:15378"/>
        <dbReference type="ChEBI" id="CHEBI:33019"/>
        <dbReference type="ChEBI" id="CHEBI:58053"/>
        <dbReference type="ChEBI" id="CHEBI:61402"/>
        <dbReference type="EC" id="3.6.1.66"/>
    </reaction>
</comment>
<feature type="binding site" evidence="7">
    <location>
        <begin position="10"/>
        <end position="15"/>
    </location>
    <ligand>
        <name>substrate</name>
    </ligand>
</feature>
<evidence type="ECO:0000256" key="1">
    <source>
        <dbReference type="ARBA" id="ARBA00008023"/>
    </source>
</evidence>
<sequence>MNIDQLFIATSNSGKVREFAAFFDSKGIKVKSLHDLESSIDVVEDGDTFEENAMKKAEEIGQAIGQVVIADDSGLEVDALNGRPGIYSARYAGTGKDDQANMTKILEELEGVPDCKRSARFVCVLAVYIPGKETKTVRGTCEGVIGKEPVGMNGFGYDPIFYLPEWNKTMAQLEREEKNKISHRANALKLLEENWDSWL</sequence>
<feature type="binding site" evidence="7">
    <location>
        <position position="178"/>
    </location>
    <ligand>
        <name>substrate</name>
    </ligand>
</feature>
<evidence type="ECO:0000256" key="6">
    <source>
        <dbReference type="ARBA" id="ARBA00023080"/>
    </source>
</evidence>
<evidence type="ECO:0000256" key="4">
    <source>
        <dbReference type="ARBA" id="ARBA00022801"/>
    </source>
</evidence>
<comment type="catalytic activity">
    <reaction evidence="7">
        <text>dITP + H2O = dIMP + diphosphate + H(+)</text>
        <dbReference type="Rhea" id="RHEA:28342"/>
        <dbReference type="ChEBI" id="CHEBI:15377"/>
        <dbReference type="ChEBI" id="CHEBI:15378"/>
        <dbReference type="ChEBI" id="CHEBI:33019"/>
        <dbReference type="ChEBI" id="CHEBI:61194"/>
        <dbReference type="ChEBI" id="CHEBI:61382"/>
        <dbReference type="EC" id="3.6.1.66"/>
    </reaction>
</comment>
<evidence type="ECO:0000313" key="9">
    <source>
        <dbReference type="EMBL" id="MDQ0256472.1"/>
    </source>
</evidence>
<evidence type="ECO:0000256" key="7">
    <source>
        <dbReference type="HAMAP-Rule" id="MF_01405"/>
    </source>
</evidence>
<dbReference type="HAMAP" id="MF_01405">
    <property type="entry name" value="Non_canon_purine_NTPase"/>
    <property type="match status" value="1"/>
</dbReference>